<evidence type="ECO:0000256" key="7">
    <source>
        <dbReference type="ARBA" id="ARBA00022692"/>
    </source>
</evidence>
<dbReference type="PANTHER" id="PTHR11214:SF363">
    <property type="entry name" value="HEXOSYLTRANSFERASE"/>
    <property type="match status" value="1"/>
</dbReference>
<keyword evidence="12 13" id="KW-0464">Manganese</keyword>
<dbReference type="EC" id="2.4.1.-" evidence="13"/>
<feature type="transmembrane region" description="Helical" evidence="13">
    <location>
        <begin position="6"/>
        <end position="26"/>
    </location>
</feature>
<keyword evidence="11 13" id="KW-0472">Membrane</keyword>
<evidence type="ECO:0000256" key="1">
    <source>
        <dbReference type="ARBA" id="ARBA00001936"/>
    </source>
</evidence>
<dbReference type="FunCoup" id="I1HG27">
    <property type="interactions" value="7"/>
</dbReference>
<dbReference type="HOGENOM" id="CLU_051579_0_0_1"/>
<dbReference type="OMA" id="MREGANC"/>
<evidence type="ECO:0000256" key="10">
    <source>
        <dbReference type="ARBA" id="ARBA00023034"/>
    </source>
</evidence>
<dbReference type="OrthoDB" id="2139606at2759"/>
<comment type="similarity">
    <text evidence="4 13">Belongs to the glycosyltransferase 31 family.</text>
</comment>
<evidence type="ECO:0000313" key="15">
    <source>
        <dbReference type="EnsemblPlants" id="KQK04711"/>
    </source>
</evidence>
<sequence length="314" mass="35623">MLSSPFSHVPFLLVPFLLLALIYLSVSPNDHFSLRSAFAPCNTNSNAPAQRPGAADVDLRVLLGVLTLPSSYERRALLRLAYKLQPPPTGATVDVRFVFCNVAKEEDAVLVAMEIIAYDDILVLNCTENMNDGKTYDFFSAVPKLFADQVPSYDYVGKVDDDIYYRVSPLADALRSKARRDAYYGFEWPCEPETRPGDERFMVGWGYFVSWDVAAWISETEELRGAAKGAEDMTFSRWLRRGGKGKNMYGEKPSRMYDYLNDGWGEKAACFRHNFTADTVAVHKLKDRRQWARALKFFNATQGLKPSKMYHLDL</sequence>
<evidence type="ECO:0000313" key="14">
    <source>
        <dbReference type="EMBL" id="KQK04711.1"/>
    </source>
</evidence>
<evidence type="ECO:0000256" key="11">
    <source>
        <dbReference type="ARBA" id="ARBA00023136"/>
    </source>
</evidence>
<gene>
    <name evidence="15" type="primary">LOC100838773</name>
    <name evidence="14" type="ORF">BRADI_2g15460v3</name>
</gene>
<dbReference type="KEGG" id="bdi:100838773"/>
<dbReference type="PANTHER" id="PTHR11214">
    <property type="entry name" value="BETA-1,3-N-ACETYLGLUCOSAMINYLTRANSFERASE"/>
    <property type="match status" value="1"/>
</dbReference>
<keyword evidence="8 13" id="KW-0735">Signal-anchor</keyword>
<dbReference type="Gramene" id="KQK04711">
    <property type="protein sequence ID" value="KQK04711"/>
    <property type="gene ID" value="BRADI_2g15460v3"/>
</dbReference>
<evidence type="ECO:0000256" key="12">
    <source>
        <dbReference type="ARBA" id="ARBA00023211"/>
    </source>
</evidence>
<evidence type="ECO:0000256" key="8">
    <source>
        <dbReference type="ARBA" id="ARBA00022968"/>
    </source>
</evidence>
<dbReference type="EnsemblPlants" id="KQK04711">
    <property type="protein sequence ID" value="KQK04711"/>
    <property type="gene ID" value="BRADI_2g15460v3"/>
</dbReference>
<dbReference type="AlphaFoldDB" id="I1HG27"/>
<dbReference type="GO" id="GO:0016758">
    <property type="term" value="F:hexosyltransferase activity"/>
    <property type="evidence" value="ECO:0007669"/>
    <property type="project" value="InterPro"/>
</dbReference>
<dbReference type="FunFam" id="3.90.550.50:FF:000043">
    <property type="entry name" value="Hexosyltransferase"/>
    <property type="match status" value="1"/>
</dbReference>
<keyword evidence="9 13" id="KW-1133">Transmembrane helix</keyword>
<reference evidence="14 15" key="1">
    <citation type="journal article" date="2010" name="Nature">
        <title>Genome sequencing and analysis of the model grass Brachypodium distachyon.</title>
        <authorList>
            <consortium name="International Brachypodium Initiative"/>
        </authorList>
    </citation>
    <scope>NUCLEOTIDE SEQUENCE [LARGE SCALE GENOMIC DNA]</scope>
    <source>
        <strain evidence="14 15">Bd21</strain>
    </source>
</reference>
<dbReference type="InterPro" id="IPR002659">
    <property type="entry name" value="Glyco_trans_31"/>
</dbReference>
<comment type="cofactor">
    <cofactor evidence="1 13">
        <name>Mn(2+)</name>
        <dbReference type="ChEBI" id="CHEBI:29035"/>
    </cofactor>
</comment>
<dbReference type="eggNOG" id="KOG2287">
    <property type="taxonomic scope" value="Eukaryota"/>
</dbReference>
<dbReference type="RefSeq" id="XP_003565859.1">
    <property type="nucleotide sequence ID" value="XM_003565811.2"/>
</dbReference>
<evidence type="ECO:0000256" key="13">
    <source>
        <dbReference type="RuleBase" id="RU363063"/>
    </source>
</evidence>
<evidence type="ECO:0000313" key="16">
    <source>
        <dbReference type="Proteomes" id="UP000008810"/>
    </source>
</evidence>
<reference evidence="14" key="2">
    <citation type="submission" date="2017-06" db="EMBL/GenBank/DDBJ databases">
        <title>WGS assembly of Brachypodium distachyon.</title>
        <authorList>
            <consortium name="The International Brachypodium Initiative"/>
            <person name="Lucas S."/>
            <person name="Harmon-Smith M."/>
            <person name="Lail K."/>
            <person name="Tice H."/>
            <person name="Grimwood J."/>
            <person name="Bruce D."/>
            <person name="Barry K."/>
            <person name="Shu S."/>
            <person name="Lindquist E."/>
            <person name="Wang M."/>
            <person name="Pitluck S."/>
            <person name="Vogel J.P."/>
            <person name="Garvin D.F."/>
            <person name="Mockler T.C."/>
            <person name="Schmutz J."/>
            <person name="Rokhsar D."/>
            <person name="Bevan M.W."/>
        </authorList>
    </citation>
    <scope>NUCLEOTIDE SEQUENCE</scope>
    <source>
        <strain evidence="14">Bd21</strain>
    </source>
</reference>
<dbReference type="Pfam" id="PF01762">
    <property type="entry name" value="Galactosyl_T"/>
    <property type="match status" value="1"/>
</dbReference>
<name>I1HG27_BRADI</name>
<accession>I1HG27</accession>
<protein>
    <recommendedName>
        <fullName evidence="13">Hexosyltransferase</fullName>
        <ecNumber evidence="13">2.4.1.-</ecNumber>
    </recommendedName>
</protein>
<evidence type="ECO:0000256" key="3">
    <source>
        <dbReference type="ARBA" id="ARBA00004922"/>
    </source>
</evidence>
<dbReference type="Proteomes" id="UP000008810">
    <property type="component" value="Chromosome 2"/>
</dbReference>
<organism evidence="15">
    <name type="scientific">Brachypodium distachyon</name>
    <name type="common">Purple false brome</name>
    <name type="synonym">Trachynia distachya</name>
    <dbReference type="NCBI Taxonomy" id="15368"/>
    <lineage>
        <taxon>Eukaryota</taxon>
        <taxon>Viridiplantae</taxon>
        <taxon>Streptophyta</taxon>
        <taxon>Embryophyta</taxon>
        <taxon>Tracheophyta</taxon>
        <taxon>Spermatophyta</taxon>
        <taxon>Magnoliopsida</taxon>
        <taxon>Liliopsida</taxon>
        <taxon>Poales</taxon>
        <taxon>Poaceae</taxon>
        <taxon>BOP clade</taxon>
        <taxon>Pooideae</taxon>
        <taxon>Stipodae</taxon>
        <taxon>Brachypodieae</taxon>
        <taxon>Brachypodium</taxon>
    </lineage>
</organism>
<evidence type="ECO:0000256" key="4">
    <source>
        <dbReference type="ARBA" id="ARBA00008661"/>
    </source>
</evidence>
<comment type="subcellular location">
    <subcellularLocation>
        <location evidence="2 13">Golgi apparatus membrane</location>
        <topology evidence="2 13">Single-pass type II membrane protein</topology>
    </subcellularLocation>
</comment>
<proteinExistence type="inferred from homology"/>
<dbReference type="EMBL" id="CM000881">
    <property type="protein sequence ID" value="KQK04711.1"/>
    <property type="molecule type" value="Genomic_DNA"/>
</dbReference>
<keyword evidence="5 13" id="KW-0328">Glycosyltransferase</keyword>
<dbReference type="Gene3D" id="3.90.550.50">
    <property type="match status" value="1"/>
</dbReference>
<keyword evidence="10 13" id="KW-0333">Golgi apparatus</keyword>
<evidence type="ECO:0000256" key="9">
    <source>
        <dbReference type="ARBA" id="ARBA00022989"/>
    </source>
</evidence>
<reference evidence="15" key="3">
    <citation type="submission" date="2018-08" db="UniProtKB">
        <authorList>
            <consortium name="EnsemblPlants"/>
        </authorList>
    </citation>
    <scope>IDENTIFICATION</scope>
    <source>
        <strain evidence="15">cv. Bd21</strain>
    </source>
</reference>
<comment type="pathway">
    <text evidence="3">Protein modification; protein glycosylation.</text>
</comment>
<evidence type="ECO:0000256" key="2">
    <source>
        <dbReference type="ARBA" id="ARBA00004323"/>
    </source>
</evidence>
<dbReference type="GeneID" id="100838773"/>
<dbReference type="GO" id="GO:0000139">
    <property type="term" value="C:Golgi membrane"/>
    <property type="evidence" value="ECO:0007669"/>
    <property type="project" value="UniProtKB-SubCell"/>
</dbReference>
<evidence type="ECO:0000256" key="6">
    <source>
        <dbReference type="ARBA" id="ARBA00022679"/>
    </source>
</evidence>
<dbReference type="UniPathway" id="UPA00378"/>
<keyword evidence="6" id="KW-0808">Transferase</keyword>
<evidence type="ECO:0000256" key="5">
    <source>
        <dbReference type="ARBA" id="ARBA00022676"/>
    </source>
</evidence>
<keyword evidence="7 13" id="KW-0812">Transmembrane</keyword>
<keyword evidence="16" id="KW-1185">Reference proteome</keyword>